<dbReference type="AlphaFoldDB" id="A0AAD0M690"/>
<name>A0AAD0M690_PSEAV</name>
<proteinExistence type="predicted"/>
<dbReference type="Proteomes" id="UP000006426">
    <property type="component" value="Plasmid pmppla107"/>
</dbReference>
<dbReference type="GeneID" id="39474637"/>
<sequence length="402" mass="45516">MFPSNEIESFYQEFKRGAWVCSDLIAIAPLCEAWILSLDDLTPSGFTHLPLNPEPSQPRYSADRMLFAMSLALSIPSERTGEIFSKHFQYMQDFSRDIGGRILEMGVRLNVSTDHSPIDVLKAFKCIEQDAVFVACRCYAVDPRELRQDAFIWDDLDVFLKTLPTASKDARDITLSMIASVHEPEGTAIYQHFVNTQKDEANLFRAKIYNLRHRLLGDYTRDIGWIIERGEKFATLIPGKFAEFRAVPLEPALEVFNKPSFADKLHQDIEHLIKNFFHRTDEALRNTANANQADIASRAFMDAGVSPETIITLAVLNRSAEDPVVGLPLAMGEYAAMGHIDQDFYAEVYRRYLADFTPAQIIDKCFREETFQAAYKLTGNKEILAACNGRVRDTCFGNDLGL</sequence>
<dbReference type="RefSeq" id="WP_005742203.1">
    <property type="nucleotide sequence ID" value="NZ_CP031226.1"/>
</dbReference>
<organism evidence="1 2">
    <name type="scientific">Pseudomonas amygdali pv. lachrymans str. M301315</name>
    <dbReference type="NCBI Taxonomy" id="629260"/>
    <lineage>
        <taxon>Bacteria</taxon>
        <taxon>Pseudomonadati</taxon>
        <taxon>Pseudomonadota</taxon>
        <taxon>Gammaproteobacteria</taxon>
        <taxon>Pseudomonadales</taxon>
        <taxon>Pseudomonadaceae</taxon>
        <taxon>Pseudomonas</taxon>
        <taxon>Pseudomonas amygdali</taxon>
    </lineage>
</organism>
<geneLocation type="plasmid" evidence="2">
    <name>pmppla107</name>
</geneLocation>
<gene>
    <name evidence="1" type="ORF">PLA107_030615</name>
</gene>
<evidence type="ECO:0000313" key="1">
    <source>
        <dbReference type="EMBL" id="AXH59581.1"/>
    </source>
</evidence>
<keyword evidence="1" id="KW-0614">Plasmid</keyword>
<reference evidence="1 2" key="1">
    <citation type="journal article" date="2011" name="PLoS Pathog.">
        <title>Dynamic evolution of pathogenicity revealed by sequencing and comparative genomics of 19 Pseudomonas syringae isolates.</title>
        <authorList>
            <person name="Baltrus D.A."/>
            <person name="Nishimura M.T."/>
            <person name="Romanchuk A."/>
            <person name="Chang J.H."/>
            <person name="Mukhtar M.S."/>
            <person name="Cherkis K."/>
            <person name="Roach J."/>
            <person name="Grant S.R."/>
            <person name="Jones C.D."/>
            <person name="Dangl J.L."/>
        </authorList>
    </citation>
    <scope>NUCLEOTIDE SEQUENCE [LARGE SCALE GENOMIC DNA]</scope>
    <source>
        <strain evidence="1 2">M301315</strain>
    </source>
</reference>
<protein>
    <submittedName>
        <fullName evidence="1">Uncharacterized protein</fullName>
    </submittedName>
</protein>
<dbReference type="EMBL" id="CP031226">
    <property type="protein sequence ID" value="AXH59581.1"/>
    <property type="molecule type" value="Genomic_DNA"/>
</dbReference>
<evidence type="ECO:0000313" key="2">
    <source>
        <dbReference type="Proteomes" id="UP000006426"/>
    </source>
</evidence>
<accession>A0AAD0M690</accession>